<sequence length="350" mass="40855">MNSLNQIKRIKIKLGLAKNTDTFFEVFGATSHQYVLDTPILTNELSNFENTYNITLPKAYKLFLTEIGNGGLEYKNSVVGNSGAGPDYGIFKLGHPFHFIVEPSSKYLEKEPFFNENTTVEKWEGIQDKMDDNISDEDYDKEIAEAYSGILNIGYSGCSGYLGIVINGKNKGRLVVTYDQIEYCPSFFEENNFLDWYENWLDRIISGEEIMKNDFISQSEKEKDIVTQFISNIDHEYWQFRRLNYLRSLKTLTNNSLNKLWKKYKSIEQIEQKICILNFLTKFDYLNSKEEISKCSKMNPLAFLRNIHLYAKEKTNDWANEINSIKTENSNNLEVMEYIKFVTELDLKNY</sequence>
<dbReference type="Gene3D" id="3.40.1580.10">
    <property type="entry name" value="SMI1/KNR4-like"/>
    <property type="match status" value="1"/>
</dbReference>
<dbReference type="AlphaFoldDB" id="A0A239CP55"/>
<name>A0A239CP55_9FLAO</name>
<keyword evidence="3" id="KW-1185">Reference proteome</keyword>
<evidence type="ECO:0000259" key="1">
    <source>
        <dbReference type="SMART" id="SM00860"/>
    </source>
</evidence>
<dbReference type="Proteomes" id="UP000198379">
    <property type="component" value="Unassembled WGS sequence"/>
</dbReference>
<feature type="domain" description="Knr4/Smi1-like" evidence="1">
    <location>
        <begin position="39"/>
        <end position="199"/>
    </location>
</feature>
<dbReference type="InterPro" id="IPR018958">
    <property type="entry name" value="Knr4/Smi1-like_dom"/>
</dbReference>
<dbReference type="SMART" id="SM00860">
    <property type="entry name" value="SMI1_KNR4"/>
    <property type="match status" value="1"/>
</dbReference>
<dbReference type="InterPro" id="IPR037883">
    <property type="entry name" value="Knr4/Smi1-like_sf"/>
</dbReference>
<dbReference type="EMBL" id="FZNY01000008">
    <property type="protein sequence ID" value="SNS21274.1"/>
    <property type="molecule type" value="Genomic_DNA"/>
</dbReference>
<accession>A0A239CP55</accession>
<protein>
    <submittedName>
        <fullName evidence="2">SMI1 / KNR4 family (SUKH-1)</fullName>
    </submittedName>
</protein>
<proteinExistence type="predicted"/>
<gene>
    <name evidence="2" type="ORF">SAMN06265376_10886</name>
</gene>
<organism evidence="2 3">
    <name type="scientific">Dokdonia pacifica</name>
    <dbReference type="NCBI Taxonomy" id="1627892"/>
    <lineage>
        <taxon>Bacteria</taxon>
        <taxon>Pseudomonadati</taxon>
        <taxon>Bacteroidota</taxon>
        <taxon>Flavobacteriia</taxon>
        <taxon>Flavobacteriales</taxon>
        <taxon>Flavobacteriaceae</taxon>
        <taxon>Dokdonia</taxon>
    </lineage>
</organism>
<evidence type="ECO:0000313" key="3">
    <source>
        <dbReference type="Proteomes" id="UP000198379"/>
    </source>
</evidence>
<dbReference type="Pfam" id="PF09346">
    <property type="entry name" value="SMI1_KNR4"/>
    <property type="match status" value="1"/>
</dbReference>
<dbReference type="OrthoDB" id="1190024at2"/>
<reference evidence="2 3" key="1">
    <citation type="submission" date="2017-06" db="EMBL/GenBank/DDBJ databases">
        <authorList>
            <person name="Kim H.J."/>
            <person name="Triplett B.A."/>
        </authorList>
    </citation>
    <scope>NUCLEOTIDE SEQUENCE [LARGE SCALE GENOMIC DNA]</scope>
    <source>
        <strain evidence="2 3">DSM 25597</strain>
    </source>
</reference>
<dbReference type="RefSeq" id="WP_089373369.1">
    <property type="nucleotide sequence ID" value="NZ_BMEP01000009.1"/>
</dbReference>
<dbReference type="SUPFAM" id="SSF160631">
    <property type="entry name" value="SMI1/KNR4-like"/>
    <property type="match status" value="1"/>
</dbReference>
<evidence type="ECO:0000313" key="2">
    <source>
        <dbReference type="EMBL" id="SNS21274.1"/>
    </source>
</evidence>